<dbReference type="InterPro" id="IPR006379">
    <property type="entry name" value="HAD-SF_hydro_IIB"/>
</dbReference>
<dbReference type="Gene3D" id="3.30.1240.10">
    <property type="match status" value="1"/>
</dbReference>
<dbReference type="SUPFAM" id="SSF56784">
    <property type="entry name" value="HAD-like"/>
    <property type="match status" value="1"/>
</dbReference>
<reference evidence="1" key="1">
    <citation type="journal article" date="2021" name="PeerJ">
        <title>Extensive microbial diversity within the chicken gut microbiome revealed by metagenomics and culture.</title>
        <authorList>
            <person name="Gilroy R."/>
            <person name="Ravi A."/>
            <person name="Getino M."/>
            <person name="Pursley I."/>
            <person name="Horton D.L."/>
            <person name="Alikhan N.F."/>
            <person name="Baker D."/>
            <person name="Gharbi K."/>
            <person name="Hall N."/>
            <person name="Watson M."/>
            <person name="Adriaenssens E.M."/>
            <person name="Foster-Nyarko E."/>
            <person name="Jarju S."/>
            <person name="Secka A."/>
            <person name="Antonio M."/>
            <person name="Oren A."/>
            <person name="Chaudhuri R.R."/>
            <person name="La Ragione R."/>
            <person name="Hildebrand F."/>
            <person name="Pallen M.J."/>
        </authorList>
    </citation>
    <scope>NUCLEOTIDE SEQUENCE</scope>
    <source>
        <strain evidence="1">ChiHjej10B9-743</strain>
    </source>
</reference>
<evidence type="ECO:0000313" key="1">
    <source>
        <dbReference type="EMBL" id="HIY79631.1"/>
    </source>
</evidence>
<dbReference type="EMBL" id="DXCP01000033">
    <property type="protein sequence ID" value="HIY79631.1"/>
    <property type="molecule type" value="Genomic_DNA"/>
</dbReference>
<evidence type="ECO:0000313" key="2">
    <source>
        <dbReference type="Proteomes" id="UP000824133"/>
    </source>
</evidence>
<dbReference type="InterPro" id="IPR023214">
    <property type="entry name" value="HAD_sf"/>
</dbReference>
<reference evidence="1" key="2">
    <citation type="submission" date="2021-04" db="EMBL/GenBank/DDBJ databases">
        <authorList>
            <person name="Gilroy R."/>
        </authorList>
    </citation>
    <scope>NUCLEOTIDE SEQUENCE</scope>
    <source>
        <strain evidence="1">ChiHjej10B9-743</strain>
    </source>
</reference>
<dbReference type="GO" id="GO:0005829">
    <property type="term" value="C:cytosol"/>
    <property type="evidence" value="ECO:0007669"/>
    <property type="project" value="TreeGrafter"/>
</dbReference>
<dbReference type="GO" id="GO:0000287">
    <property type="term" value="F:magnesium ion binding"/>
    <property type="evidence" value="ECO:0007669"/>
    <property type="project" value="TreeGrafter"/>
</dbReference>
<dbReference type="PANTHER" id="PTHR10000">
    <property type="entry name" value="PHOSPHOSERINE PHOSPHATASE"/>
    <property type="match status" value="1"/>
</dbReference>
<accession>A0A9D1ZAC2</accession>
<comment type="caution">
    <text evidence="1">The sequence shown here is derived from an EMBL/GenBank/DDBJ whole genome shotgun (WGS) entry which is preliminary data.</text>
</comment>
<gene>
    <name evidence="1" type="ORF">IAA42_04250</name>
</gene>
<dbReference type="GO" id="GO:0016791">
    <property type="term" value="F:phosphatase activity"/>
    <property type="evidence" value="ECO:0007669"/>
    <property type="project" value="UniProtKB-ARBA"/>
</dbReference>
<dbReference type="Proteomes" id="UP000824133">
    <property type="component" value="Unassembled WGS sequence"/>
</dbReference>
<name>A0A9D1ZAC2_9ACTN</name>
<organism evidence="1 2">
    <name type="scientific">Candidatus Olsenella excrementavium</name>
    <dbReference type="NCBI Taxonomy" id="2838709"/>
    <lineage>
        <taxon>Bacteria</taxon>
        <taxon>Bacillati</taxon>
        <taxon>Actinomycetota</taxon>
        <taxon>Coriobacteriia</taxon>
        <taxon>Coriobacteriales</taxon>
        <taxon>Atopobiaceae</taxon>
        <taxon>Olsenella</taxon>
    </lineage>
</organism>
<dbReference type="Gene3D" id="3.40.50.1000">
    <property type="entry name" value="HAD superfamily/HAD-like"/>
    <property type="match status" value="1"/>
</dbReference>
<dbReference type="Pfam" id="PF08282">
    <property type="entry name" value="Hydrolase_3"/>
    <property type="match status" value="1"/>
</dbReference>
<protein>
    <submittedName>
        <fullName evidence="1">Cof-type HAD-IIB family hydrolase</fullName>
    </submittedName>
</protein>
<dbReference type="PANTHER" id="PTHR10000:SF8">
    <property type="entry name" value="HAD SUPERFAMILY HYDROLASE-LIKE, TYPE 3"/>
    <property type="match status" value="1"/>
</dbReference>
<sequence length="271" mass="28551">MAVKLILTDIDGTILPYGSAVVSERTIAAFHAALDAGIVVGPASGRFHSWIPAFFGGDEACCATAVAANGLQVYHGGELVLERGISPEALRHAAAVLREVPGTGLIVFKDGVPRLVQGSRDDLSVAFPRYARECLDADGVPDEAVPKANIFIKGSLDDTRRLVARLNEEVDGLDFDVPQEMFCNVMPSGWNKGAAFAWLCDYLGVARDEAVVFGDAGNDVALFERADHSVAVSGAMPEAIAAARWHIGACEDDAVAGAIEALAAGEWPFAE</sequence>
<proteinExistence type="predicted"/>
<dbReference type="InterPro" id="IPR036412">
    <property type="entry name" value="HAD-like_sf"/>
</dbReference>
<dbReference type="NCBIfam" id="TIGR01484">
    <property type="entry name" value="HAD-SF-IIB"/>
    <property type="match status" value="1"/>
</dbReference>
<dbReference type="AlphaFoldDB" id="A0A9D1ZAC2"/>
<keyword evidence="1" id="KW-0378">Hydrolase</keyword>